<dbReference type="Proteomes" id="UP000828390">
    <property type="component" value="Unassembled WGS sequence"/>
</dbReference>
<proteinExistence type="predicted"/>
<organism evidence="1 2">
    <name type="scientific">Dreissena polymorpha</name>
    <name type="common">Zebra mussel</name>
    <name type="synonym">Mytilus polymorpha</name>
    <dbReference type="NCBI Taxonomy" id="45954"/>
    <lineage>
        <taxon>Eukaryota</taxon>
        <taxon>Metazoa</taxon>
        <taxon>Spiralia</taxon>
        <taxon>Lophotrochozoa</taxon>
        <taxon>Mollusca</taxon>
        <taxon>Bivalvia</taxon>
        <taxon>Autobranchia</taxon>
        <taxon>Heteroconchia</taxon>
        <taxon>Euheterodonta</taxon>
        <taxon>Imparidentia</taxon>
        <taxon>Neoheterodontei</taxon>
        <taxon>Myida</taxon>
        <taxon>Dreissenoidea</taxon>
        <taxon>Dreissenidae</taxon>
        <taxon>Dreissena</taxon>
    </lineage>
</organism>
<accession>A0A9D3YPG5</accession>
<reference evidence="1" key="1">
    <citation type="journal article" date="2019" name="bioRxiv">
        <title>The Genome of the Zebra Mussel, Dreissena polymorpha: A Resource for Invasive Species Research.</title>
        <authorList>
            <person name="McCartney M.A."/>
            <person name="Auch B."/>
            <person name="Kono T."/>
            <person name="Mallez S."/>
            <person name="Zhang Y."/>
            <person name="Obille A."/>
            <person name="Becker A."/>
            <person name="Abrahante J.E."/>
            <person name="Garbe J."/>
            <person name="Badalamenti J.P."/>
            <person name="Herman A."/>
            <person name="Mangelson H."/>
            <person name="Liachko I."/>
            <person name="Sullivan S."/>
            <person name="Sone E.D."/>
            <person name="Koren S."/>
            <person name="Silverstein K.A.T."/>
            <person name="Beckman K.B."/>
            <person name="Gohl D.M."/>
        </authorList>
    </citation>
    <scope>NUCLEOTIDE SEQUENCE</scope>
    <source>
        <strain evidence="1">Duluth1</strain>
        <tissue evidence="1">Whole animal</tissue>
    </source>
</reference>
<evidence type="ECO:0000313" key="1">
    <source>
        <dbReference type="EMBL" id="KAH3702850.1"/>
    </source>
</evidence>
<comment type="caution">
    <text evidence="1">The sequence shown here is derived from an EMBL/GenBank/DDBJ whole genome shotgun (WGS) entry which is preliminary data.</text>
</comment>
<dbReference type="OrthoDB" id="6044010at2759"/>
<dbReference type="EMBL" id="JAIWYP010000015">
    <property type="protein sequence ID" value="KAH3702850.1"/>
    <property type="molecule type" value="Genomic_DNA"/>
</dbReference>
<gene>
    <name evidence="1" type="ORF">DPMN_077876</name>
</gene>
<protein>
    <submittedName>
        <fullName evidence="1">Uncharacterized protein</fullName>
    </submittedName>
</protein>
<keyword evidence="2" id="KW-1185">Reference proteome</keyword>
<sequence>MFDDKNRQMTSTVTYICVFVLATSVCLSGVSKAYIDCSMECLFAKFRQPTVCECNYNVKSHWGKRAPRTQTHSGLPTFRYGKRAAFFDDSDLEEKDRFDELSAIQDEFYPGLDTRK</sequence>
<dbReference type="AlphaFoldDB" id="A0A9D3YPG5"/>
<name>A0A9D3YPG5_DREPO</name>
<evidence type="ECO:0000313" key="2">
    <source>
        <dbReference type="Proteomes" id="UP000828390"/>
    </source>
</evidence>
<reference evidence="1" key="2">
    <citation type="submission" date="2020-11" db="EMBL/GenBank/DDBJ databases">
        <authorList>
            <person name="McCartney M.A."/>
            <person name="Auch B."/>
            <person name="Kono T."/>
            <person name="Mallez S."/>
            <person name="Becker A."/>
            <person name="Gohl D.M."/>
            <person name="Silverstein K.A.T."/>
            <person name="Koren S."/>
            <person name="Bechman K.B."/>
            <person name="Herman A."/>
            <person name="Abrahante J.E."/>
            <person name="Garbe J."/>
        </authorList>
    </citation>
    <scope>NUCLEOTIDE SEQUENCE</scope>
    <source>
        <strain evidence="1">Duluth1</strain>
        <tissue evidence="1">Whole animal</tissue>
    </source>
</reference>